<dbReference type="AlphaFoldDB" id="A0A0F8X106"/>
<dbReference type="InterPro" id="IPR035451">
    <property type="entry name" value="Ada-like_dom_sf"/>
</dbReference>
<dbReference type="InterPro" id="IPR004026">
    <property type="entry name" value="Ada_DNA_repair_Zn-bd"/>
</dbReference>
<dbReference type="GO" id="GO:0006281">
    <property type="term" value="P:DNA repair"/>
    <property type="evidence" value="ECO:0007669"/>
    <property type="project" value="InterPro"/>
</dbReference>
<dbReference type="Gene3D" id="1.25.40.10">
    <property type="entry name" value="Tetratricopeptide repeat domain"/>
    <property type="match status" value="1"/>
</dbReference>
<dbReference type="GO" id="GO:0008270">
    <property type="term" value="F:zinc ion binding"/>
    <property type="evidence" value="ECO:0007669"/>
    <property type="project" value="InterPro"/>
</dbReference>
<dbReference type="SUPFAM" id="SSF48452">
    <property type="entry name" value="TPR-like"/>
    <property type="match status" value="1"/>
</dbReference>
<dbReference type="GO" id="GO:0008168">
    <property type="term" value="F:methyltransferase activity"/>
    <property type="evidence" value="ECO:0007669"/>
    <property type="project" value="InterPro"/>
</dbReference>
<dbReference type="EMBL" id="LAZR01061832">
    <property type="protein sequence ID" value="KKK62787.1"/>
    <property type="molecule type" value="Genomic_DNA"/>
</dbReference>
<reference evidence="3" key="1">
    <citation type="journal article" date="2015" name="Nature">
        <title>Complex archaea that bridge the gap between prokaryotes and eukaryotes.</title>
        <authorList>
            <person name="Spang A."/>
            <person name="Saw J.H."/>
            <person name="Jorgensen S.L."/>
            <person name="Zaremba-Niedzwiedzka K."/>
            <person name="Martijn J."/>
            <person name="Lind A.E."/>
            <person name="van Eijk R."/>
            <person name="Schleper C."/>
            <person name="Guy L."/>
            <person name="Ettema T.J."/>
        </authorList>
    </citation>
    <scope>NUCLEOTIDE SEQUENCE</scope>
</reference>
<evidence type="ECO:0000256" key="1">
    <source>
        <dbReference type="ARBA" id="ARBA00023159"/>
    </source>
</evidence>
<dbReference type="Gene3D" id="3.40.10.10">
    <property type="entry name" value="DNA Methylphosphotriester Repair Domain"/>
    <property type="match status" value="1"/>
</dbReference>
<dbReference type="GO" id="GO:0006355">
    <property type="term" value="P:regulation of DNA-templated transcription"/>
    <property type="evidence" value="ECO:0007669"/>
    <property type="project" value="InterPro"/>
</dbReference>
<name>A0A0F8X106_9ZZZZ</name>
<accession>A0A0F8X106</accession>
<keyword evidence="1" id="KW-0010">Activator</keyword>
<sequence length="299" mass="35190">NIGDLQHDLGDYTDAISYYEEAIHRLDRNDPRRLWLKMLIEWSGFYLSKGDTVTLKQVYEETNPKLHKIERRLNPFNKGLAYLQASTIAFQLGRFYEAIQLTKTFVNIKNTDSAKLGLAIDLLYLKEEVEANEVFRRIDFRNVSKGSLALWHWLKGDEIQARRNLERYFAEEYSSDVARENAKRIIRKDEILPHDMWKEARKQNWFRELVYPNNTIDYPSENYEKRFEKETQEGIETSTNKNQEKILKDSPTTVFATKYSNVFHKPDCSKMDASEGLIKFDSPQQASEAGYLPCNYCRP</sequence>
<feature type="non-terminal residue" evidence="3">
    <location>
        <position position="1"/>
    </location>
</feature>
<dbReference type="InterPro" id="IPR019734">
    <property type="entry name" value="TPR_rpt"/>
</dbReference>
<protein>
    <recommendedName>
        <fullName evidence="2">Ada DNA repair metal-binding domain-containing protein</fullName>
    </recommendedName>
</protein>
<dbReference type="InterPro" id="IPR011990">
    <property type="entry name" value="TPR-like_helical_dom_sf"/>
</dbReference>
<evidence type="ECO:0000313" key="3">
    <source>
        <dbReference type="EMBL" id="KKK62787.1"/>
    </source>
</evidence>
<dbReference type="Pfam" id="PF02805">
    <property type="entry name" value="Ada_Zn_binding"/>
    <property type="match status" value="1"/>
</dbReference>
<comment type="caution">
    <text evidence="3">The sequence shown here is derived from an EMBL/GenBank/DDBJ whole genome shotgun (WGS) entry which is preliminary data.</text>
</comment>
<dbReference type="SUPFAM" id="SSF57884">
    <property type="entry name" value="Ada DNA repair protein, N-terminal domain (N-Ada 10)"/>
    <property type="match status" value="1"/>
</dbReference>
<evidence type="ECO:0000259" key="2">
    <source>
        <dbReference type="Pfam" id="PF02805"/>
    </source>
</evidence>
<dbReference type="GO" id="GO:0003677">
    <property type="term" value="F:DNA binding"/>
    <property type="evidence" value="ECO:0007669"/>
    <property type="project" value="InterPro"/>
</dbReference>
<proteinExistence type="predicted"/>
<feature type="domain" description="Ada DNA repair metal-binding" evidence="2">
    <location>
        <begin position="254"/>
        <end position="299"/>
    </location>
</feature>
<dbReference type="Pfam" id="PF13181">
    <property type="entry name" value="TPR_8"/>
    <property type="match status" value="1"/>
</dbReference>
<gene>
    <name evidence="3" type="ORF">LCGC14_3000850</name>
</gene>
<organism evidence="3">
    <name type="scientific">marine sediment metagenome</name>
    <dbReference type="NCBI Taxonomy" id="412755"/>
    <lineage>
        <taxon>unclassified sequences</taxon>
        <taxon>metagenomes</taxon>
        <taxon>ecological metagenomes</taxon>
    </lineage>
</organism>